<proteinExistence type="predicted"/>
<dbReference type="CDD" id="cd14659">
    <property type="entry name" value="Imelysin-like_IPPA"/>
    <property type="match status" value="1"/>
</dbReference>
<evidence type="ECO:0000256" key="3">
    <source>
        <dbReference type="SAM" id="SignalP"/>
    </source>
</evidence>
<dbReference type="AlphaFoldDB" id="A0A3S2VJZ7"/>
<dbReference type="InterPro" id="IPR034984">
    <property type="entry name" value="Imelysin-like_IPPA"/>
</dbReference>
<evidence type="ECO:0000259" key="4">
    <source>
        <dbReference type="Pfam" id="PF09375"/>
    </source>
</evidence>
<feature type="domain" description="Imelysin-like" evidence="4">
    <location>
        <begin position="50"/>
        <end position="327"/>
    </location>
</feature>
<evidence type="ECO:0000256" key="1">
    <source>
        <dbReference type="ARBA" id="ARBA00004196"/>
    </source>
</evidence>
<evidence type="ECO:0000256" key="2">
    <source>
        <dbReference type="ARBA" id="ARBA00022729"/>
    </source>
</evidence>
<gene>
    <name evidence="5" type="ORF">EOI86_21090</name>
</gene>
<evidence type="ECO:0000313" key="5">
    <source>
        <dbReference type="EMBL" id="RVU33654.1"/>
    </source>
</evidence>
<keyword evidence="2 3" id="KW-0732">Signal</keyword>
<keyword evidence="6" id="KW-1185">Reference proteome</keyword>
<dbReference type="InterPro" id="IPR038352">
    <property type="entry name" value="Imelysin_sf"/>
</dbReference>
<name>A0A3S2VJZ7_9PROT</name>
<sequence>MIGCGWFGRRFLGRSMSVLAFCIAALTASTASGDEIDLSPVLSEMVDGVIIPAYEKFVEVSEDEVIAIESLCAGPDEDTLKSARAGFATLVYGFSRIEAMRFGPAREENRFERLFFWPDRRSRGLRQVEGIIQEEDTSALDAGQLAEKSVAVQGLLALDFALSDDEAEEDLRRKGSFRCGYALAISRRIAATAKNLLADWSGPTGYGNQMKNAGPDQPVYRTSGEAMQEILRSASEMLTIDRDFKIARVIGEHAGEAKLKRAPFWRSSLWLRAIDGNIAFVEALFAGNTLAAKLDDENKTLPKELRFELEQARKAIADASEHVELGVATDGIGDKPHGLLKYATVPLHGAADILESRLSQALGLTIGFNSLDGD</sequence>
<feature type="chain" id="PRO_5018711962" description="Imelysin-like domain-containing protein" evidence="3">
    <location>
        <begin position="21"/>
        <end position="374"/>
    </location>
</feature>
<dbReference type="Gene3D" id="1.20.1420.20">
    <property type="entry name" value="M75 peptidase, HXXE motif"/>
    <property type="match status" value="1"/>
</dbReference>
<organism evidence="5 6">
    <name type="scientific">Hwanghaeella grinnelliae</name>
    <dbReference type="NCBI Taxonomy" id="2500179"/>
    <lineage>
        <taxon>Bacteria</taxon>
        <taxon>Pseudomonadati</taxon>
        <taxon>Pseudomonadota</taxon>
        <taxon>Alphaproteobacteria</taxon>
        <taxon>Rhodospirillales</taxon>
        <taxon>Rhodospirillaceae</taxon>
        <taxon>Hwanghaeella</taxon>
    </lineage>
</organism>
<evidence type="ECO:0000313" key="6">
    <source>
        <dbReference type="Proteomes" id="UP000287447"/>
    </source>
</evidence>
<dbReference type="Proteomes" id="UP000287447">
    <property type="component" value="Unassembled WGS sequence"/>
</dbReference>
<dbReference type="EMBL" id="SADE01000004">
    <property type="protein sequence ID" value="RVU33654.1"/>
    <property type="molecule type" value="Genomic_DNA"/>
</dbReference>
<feature type="signal peptide" evidence="3">
    <location>
        <begin position="1"/>
        <end position="20"/>
    </location>
</feature>
<dbReference type="GO" id="GO:0030313">
    <property type="term" value="C:cell envelope"/>
    <property type="evidence" value="ECO:0007669"/>
    <property type="project" value="UniProtKB-SubCell"/>
</dbReference>
<reference evidence="6" key="1">
    <citation type="submission" date="2019-01" db="EMBL/GenBank/DDBJ databases">
        <title>Gri0909 isolated from a small marine red alga.</title>
        <authorList>
            <person name="Kim J."/>
            <person name="Jeong S.E."/>
            <person name="Jeon C.O."/>
        </authorList>
    </citation>
    <scope>NUCLEOTIDE SEQUENCE [LARGE SCALE GENOMIC DNA]</scope>
    <source>
        <strain evidence="6">Gri0909</strain>
    </source>
</reference>
<protein>
    <recommendedName>
        <fullName evidence="4">Imelysin-like domain-containing protein</fullName>
    </recommendedName>
</protein>
<dbReference type="InterPro" id="IPR018976">
    <property type="entry name" value="Imelysin-like"/>
</dbReference>
<accession>A0A3S2VJZ7</accession>
<comment type="caution">
    <text evidence="5">The sequence shown here is derived from an EMBL/GenBank/DDBJ whole genome shotgun (WGS) entry which is preliminary data.</text>
</comment>
<dbReference type="Pfam" id="PF09375">
    <property type="entry name" value="Peptidase_M75"/>
    <property type="match status" value="1"/>
</dbReference>
<comment type="subcellular location">
    <subcellularLocation>
        <location evidence="1">Cell envelope</location>
    </subcellularLocation>
</comment>